<dbReference type="HOGENOM" id="CLU_2542372_0_0_1"/>
<sequence length="83" mass="9006">MASPSDIRGASIASVAADFLADQDQGPNTTNDHPVEDDEADDGDFCNDNEDGNDDFFEEMEGNEDDDTVPFIAPTLYVCDLQD</sequence>
<name>Q2GRN1_CHAGB</name>
<dbReference type="RefSeq" id="XP_001227300.1">
    <property type="nucleotide sequence ID" value="XM_001227299.1"/>
</dbReference>
<feature type="compositionally biased region" description="Acidic residues" evidence="1">
    <location>
        <begin position="35"/>
        <end position="68"/>
    </location>
</feature>
<evidence type="ECO:0000256" key="1">
    <source>
        <dbReference type="SAM" id="MobiDB-lite"/>
    </source>
</evidence>
<dbReference type="Proteomes" id="UP000001056">
    <property type="component" value="Unassembled WGS sequence"/>
</dbReference>
<reference evidence="3" key="1">
    <citation type="journal article" date="2015" name="Genome Announc.">
        <title>Draft genome sequence of the cellulolytic fungus Chaetomium globosum.</title>
        <authorList>
            <person name="Cuomo C.A."/>
            <person name="Untereiner W.A."/>
            <person name="Ma L.-J."/>
            <person name="Grabherr M."/>
            <person name="Birren B.W."/>
        </authorList>
    </citation>
    <scope>NUCLEOTIDE SEQUENCE [LARGE SCALE GENOMIC DNA]</scope>
    <source>
        <strain evidence="3">ATCC 6205 / CBS 148.51 / DSM 1962 / NBRC 6347 / NRRL 1970</strain>
    </source>
</reference>
<evidence type="ECO:0000313" key="3">
    <source>
        <dbReference type="Proteomes" id="UP000001056"/>
    </source>
</evidence>
<protein>
    <submittedName>
        <fullName evidence="2">Uncharacterized protein</fullName>
    </submittedName>
</protein>
<dbReference type="InParanoid" id="Q2GRN1"/>
<feature type="region of interest" description="Disordered" evidence="1">
    <location>
        <begin position="19"/>
        <end position="69"/>
    </location>
</feature>
<dbReference type="EMBL" id="CH408034">
    <property type="protein sequence ID" value="EAQ85359.1"/>
    <property type="molecule type" value="Genomic_DNA"/>
</dbReference>
<accession>Q2GRN1</accession>
<evidence type="ECO:0000313" key="2">
    <source>
        <dbReference type="EMBL" id="EAQ85359.1"/>
    </source>
</evidence>
<keyword evidence="3" id="KW-1185">Reference proteome</keyword>
<organism evidence="2 3">
    <name type="scientific">Chaetomium globosum (strain ATCC 6205 / CBS 148.51 / DSM 1962 / NBRC 6347 / NRRL 1970)</name>
    <name type="common">Soil fungus</name>
    <dbReference type="NCBI Taxonomy" id="306901"/>
    <lineage>
        <taxon>Eukaryota</taxon>
        <taxon>Fungi</taxon>
        <taxon>Dikarya</taxon>
        <taxon>Ascomycota</taxon>
        <taxon>Pezizomycotina</taxon>
        <taxon>Sordariomycetes</taxon>
        <taxon>Sordariomycetidae</taxon>
        <taxon>Sordariales</taxon>
        <taxon>Chaetomiaceae</taxon>
        <taxon>Chaetomium</taxon>
    </lineage>
</organism>
<dbReference type="GeneID" id="4395624"/>
<dbReference type="VEuPathDB" id="FungiDB:CHGG_09373"/>
<gene>
    <name evidence="2" type="ORF">CHGG_09373</name>
</gene>
<dbReference type="AlphaFoldDB" id="Q2GRN1"/>
<proteinExistence type="predicted"/>